<evidence type="ECO:0000313" key="7">
    <source>
        <dbReference type="EMBL" id="OJI99418.1"/>
    </source>
</evidence>
<proteinExistence type="inferred from homology"/>
<reference evidence="8" key="1">
    <citation type="journal article" date="2017" name="Genome Biol.">
        <title>Comparative genomics reveals high biological diversity and specific adaptations in the industrially and medically important fungal genus Aspergillus.</title>
        <authorList>
            <person name="de Vries R.P."/>
            <person name="Riley R."/>
            <person name="Wiebenga A."/>
            <person name="Aguilar-Osorio G."/>
            <person name="Amillis S."/>
            <person name="Uchima C.A."/>
            <person name="Anderluh G."/>
            <person name="Asadollahi M."/>
            <person name="Askin M."/>
            <person name="Barry K."/>
            <person name="Battaglia E."/>
            <person name="Bayram O."/>
            <person name="Benocci T."/>
            <person name="Braus-Stromeyer S.A."/>
            <person name="Caldana C."/>
            <person name="Canovas D."/>
            <person name="Cerqueira G.C."/>
            <person name="Chen F."/>
            <person name="Chen W."/>
            <person name="Choi C."/>
            <person name="Clum A."/>
            <person name="Dos Santos R.A."/>
            <person name="Damasio A.R."/>
            <person name="Diallinas G."/>
            <person name="Emri T."/>
            <person name="Fekete E."/>
            <person name="Flipphi M."/>
            <person name="Freyberg S."/>
            <person name="Gallo A."/>
            <person name="Gournas C."/>
            <person name="Habgood R."/>
            <person name="Hainaut M."/>
            <person name="Harispe M.L."/>
            <person name="Henrissat B."/>
            <person name="Hilden K.S."/>
            <person name="Hope R."/>
            <person name="Hossain A."/>
            <person name="Karabika E."/>
            <person name="Karaffa L."/>
            <person name="Karanyi Z."/>
            <person name="Krasevec N."/>
            <person name="Kuo A."/>
            <person name="Kusch H."/>
            <person name="LaButti K."/>
            <person name="Lagendijk E.L."/>
            <person name="Lapidus A."/>
            <person name="Levasseur A."/>
            <person name="Lindquist E."/>
            <person name="Lipzen A."/>
            <person name="Logrieco A.F."/>
            <person name="MacCabe A."/>
            <person name="Maekelae M.R."/>
            <person name="Malavazi I."/>
            <person name="Melin P."/>
            <person name="Meyer V."/>
            <person name="Mielnichuk N."/>
            <person name="Miskei M."/>
            <person name="Molnar A.P."/>
            <person name="Mule G."/>
            <person name="Ngan C.Y."/>
            <person name="Orejas M."/>
            <person name="Orosz E."/>
            <person name="Ouedraogo J.P."/>
            <person name="Overkamp K.M."/>
            <person name="Park H.-S."/>
            <person name="Perrone G."/>
            <person name="Piumi F."/>
            <person name="Punt P.J."/>
            <person name="Ram A.F."/>
            <person name="Ramon A."/>
            <person name="Rauscher S."/>
            <person name="Record E."/>
            <person name="Riano-Pachon D.M."/>
            <person name="Robert V."/>
            <person name="Roehrig J."/>
            <person name="Ruller R."/>
            <person name="Salamov A."/>
            <person name="Salih N.S."/>
            <person name="Samson R.A."/>
            <person name="Sandor E."/>
            <person name="Sanguinetti M."/>
            <person name="Schuetze T."/>
            <person name="Sepcic K."/>
            <person name="Shelest E."/>
            <person name="Sherlock G."/>
            <person name="Sophianopoulou V."/>
            <person name="Squina F.M."/>
            <person name="Sun H."/>
            <person name="Susca A."/>
            <person name="Todd R.B."/>
            <person name="Tsang A."/>
            <person name="Unkles S.E."/>
            <person name="van de Wiele N."/>
            <person name="van Rossen-Uffink D."/>
            <person name="Oliveira J.V."/>
            <person name="Vesth T.C."/>
            <person name="Visser J."/>
            <person name="Yu J.-H."/>
            <person name="Zhou M."/>
            <person name="Andersen M.R."/>
            <person name="Archer D.B."/>
            <person name="Baker S.E."/>
            <person name="Benoit I."/>
            <person name="Brakhage A.A."/>
            <person name="Braus G.H."/>
            <person name="Fischer R."/>
            <person name="Frisvad J.C."/>
            <person name="Goldman G.H."/>
            <person name="Houbraken J."/>
            <person name="Oakley B."/>
            <person name="Pocsi I."/>
            <person name="Scazzocchio C."/>
            <person name="Seiboth B."/>
            <person name="vanKuyk P.A."/>
            <person name="Wortman J."/>
            <person name="Dyer P.S."/>
            <person name="Grigoriev I.V."/>
        </authorList>
    </citation>
    <scope>NUCLEOTIDE SEQUENCE [LARGE SCALE GENOMIC DNA]</scope>
    <source>
        <strain evidence="8">CBS 583.65</strain>
    </source>
</reference>
<dbReference type="GO" id="GO:0016491">
    <property type="term" value="F:oxidoreductase activity"/>
    <property type="evidence" value="ECO:0007669"/>
    <property type="project" value="UniProtKB-KW"/>
</dbReference>
<keyword evidence="3" id="KW-0285">Flavoprotein</keyword>
<dbReference type="GO" id="GO:0071949">
    <property type="term" value="F:FAD binding"/>
    <property type="evidence" value="ECO:0007669"/>
    <property type="project" value="InterPro"/>
</dbReference>
<dbReference type="InterPro" id="IPR050416">
    <property type="entry name" value="FAD-linked_Oxidoreductase"/>
</dbReference>
<dbReference type="PANTHER" id="PTHR42973:SF39">
    <property type="entry name" value="FAD-BINDING PCMH-TYPE DOMAIN-CONTAINING PROTEIN"/>
    <property type="match status" value="1"/>
</dbReference>
<feature type="domain" description="FAD-binding PCMH-type" evidence="6">
    <location>
        <begin position="42"/>
        <end position="212"/>
    </location>
</feature>
<comment type="cofactor">
    <cofactor evidence="1">
        <name>FAD</name>
        <dbReference type="ChEBI" id="CHEBI:57692"/>
    </cofactor>
</comment>
<keyword evidence="8" id="KW-1185">Reference proteome</keyword>
<evidence type="ECO:0000256" key="4">
    <source>
        <dbReference type="ARBA" id="ARBA00022827"/>
    </source>
</evidence>
<evidence type="ECO:0000256" key="1">
    <source>
        <dbReference type="ARBA" id="ARBA00001974"/>
    </source>
</evidence>
<dbReference type="GeneID" id="63725385"/>
<dbReference type="Gene3D" id="3.30.465.10">
    <property type="match status" value="1"/>
</dbReference>
<evidence type="ECO:0000313" key="8">
    <source>
        <dbReference type="Proteomes" id="UP000184073"/>
    </source>
</evidence>
<comment type="similarity">
    <text evidence="2">Belongs to the oxygen-dependent FAD-linked oxidoreductase family.</text>
</comment>
<name>A0A1L9PD34_ASPVE</name>
<dbReference type="PANTHER" id="PTHR42973">
    <property type="entry name" value="BINDING OXIDOREDUCTASE, PUTATIVE (AFU_ORTHOLOGUE AFUA_1G17690)-RELATED"/>
    <property type="match status" value="1"/>
</dbReference>
<dbReference type="InterPro" id="IPR016166">
    <property type="entry name" value="FAD-bd_PCMH"/>
</dbReference>
<dbReference type="Gene3D" id="3.40.462.20">
    <property type="match status" value="1"/>
</dbReference>
<dbReference type="Proteomes" id="UP000184073">
    <property type="component" value="Unassembled WGS sequence"/>
</dbReference>
<dbReference type="AlphaFoldDB" id="A0A1L9PD34"/>
<dbReference type="VEuPathDB" id="FungiDB:ASPVEDRAFT_26235"/>
<organism evidence="7 8">
    <name type="scientific">Aspergillus versicolor CBS 583.65</name>
    <dbReference type="NCBI Taxonomy" id="1036611"/>
    <lineage>
        <taxon>Eukaryota</taxon>
        <taxon>Fungi</taxon>
        <taxon>Dikarya</taxon>
        <taxon>Ascomycota</taxon>
        <taxon>Pezizomycotina</taxon>
        <taxon>Eurotiomycetes</taxon>
        <taxon>Eurotiomycetidae</taxon>
        <taxon>Eurotiales</taxon>
        <taxon>Aspergillaceae</taxon>
        <taxon>Aspergillus</taxon>
        <taxon>Aspergillus subgen. Nidulantes</taxon>
    </lineage>
</organism>
<sequence length="502" mass="54601">MSADPSNIQLLTSELQATLKCDILTPDSPGYAESILRWNDAVPNNAAIVVYPTTPEEVSTTVVGCVKYKVPFAVAGGKHTTSTGSSCSGGLVIDLEHMRFVMVFPNTKSVRVGGGCRWKDVDDTLVNFELAVVEGIVNDTGVGGITLGGGYGWLAPRHGLIIDNLMGAKMVLADGRILNTSADENPDLFWAIRGAGQCFGVVVEFLFQAHDHKDPVWAGILGLPLSQVEAIIGFGNTLVETTDGNSAMVVQLSRYEFTGSGRELGVIAVVFHCGNAGSAQPIFQPLLDLGPVINTTKEQTYVSVNNMLTAAAIRGGRNISKGAAYTTPLRPEFIREVLVPELDKLHLEVPGSDRSMLEFEFYKPDKWCEIPVTATAHGHRGRVQNVMIGLHWLDQQDDIRVENWSRWIAGLVTTERDKNGGPAAGPVTEYGNYDHLSAHPRDVFGVNYDRLVQLKKVYDPDNVFNSWYSLVGPNSAAFLNGTKEQQSIWVVLIAPYTPDRST</sequence>
<evidence type="ECO:0000259" key="6">
    <source>
        <dbReference type="PROSITE" id="PS51387"/>
    </source>
</evidence>
<dbReference type="SUPFAM" id="SSF56176">
    <property type="entry name" value="FAD-binding/transporter-associated domain-like"/>
    <property type="match status" value="1"/>
</dbReference>
<dbReference type="EMBL" id="KV878126">
    <property type="protein sequence ID" value="OJI99418.1"/>
    <property type="molecule type" value="Genomic_DNA"/>
</dbReference>
<dbReference type="PROSITE" id="PS51387">
    <property type="entry name" value="FAD_PCMH"/>
    <property type="match status" value="1"/>
</dbReference>
<evidence type="ECO:0000256" key="2">
    <source>
        <dbReference type="ARBA" id="ARBA00005466"/>
    </source>
</evidence>
<evidence type="ECO:0000256" key="3">
    <source>
        <dbReference type="ARBA" id="ARBA00022630"/>
    </source>
</evidence>
<dbReference type="STRING" id="1036611.A0A1L9PD34"/>
<accession>A0A1L9PD34</accession>
<dbReference type="InterPro" id="IPR016169">
    <property type="entry name" value="FAD-bd_PCMH_sub2"/>
</dbReference>
<dbReference type="Pfam" id="PF08031">
    <property type="entry name" value="BBE"/>
    <property type="match status" value="1"/>
</dbReference>
<dbReference type="Pfam" id="PF01565">
    <property type="entry name" value="FAD_binding_4"/>
    <property type="match status" value="1"/>
</dbReference>
<evidence type="ECO:0000256" key="5">
    <source>
        <dbReference type="ARBA" id="ARBA00023002"/>
    </source>
</evidence>
<keyword evidence="5" id="KW-0560">Oxidoreductase</keyword>
<protein>
    <recommendedName>
        <fullName evidence="6">FAD-binding PCMH-type domain-containing protein</fullName>
    </recommendedName>
</protein>
<keyword evidence="4" id="KW-0274">FAD</keyword>
<dbReference type="Gene3D" id="3.30.43.10">
    <property type="entry name" value="Uridine Diphospho-n-acetylenolpyruvylglucosamine Reductase, domain 2"/>
    <property type="match status" value="1"/>
</dbReference>
<dbReference type="InterPro" id="IPR016167">
    <property type="entry name" value="FAD-bd_PCMH_sub1"/>
</dbReference>
<gene>
    <name evidence="7" type="ORF">ASPVEDRAFT_26235</name>
</gene>
<dbReference type="InterPro" id="IPR006094">
    <property type="entry name" value="Oxid_FAD_bind_N"/>
</dbReference>
<dbReference type="InterPro" id="IPR012951">
    <property type="entry name" value="BBE"/>
</dbReference>
<dbReference type="InterPro" id="IPR036318">
    <property type="entry name" value="FAD-bd_PCMH-like_sf"/>
</dbReference>
<dbReference type="OrthoDB" id="415825at2759"/>
<dbReference type="RefSeq" id="XP_040665181.1">
    <property type="nucleotide sequence ID" value="XM_040809874.1"/>
</dbReference>